<evidence type="ECO:0000313" key="2">
    <source>
        <dbReference type="Proteomes" id="UP000278792"/>
    </source>
</evidence>
<dbReference type="InterPro" id="IPR044691">
    <property type="entry name" value="DCC1_Trx"/>
</dbReference>
<dbReference type="Proteomes" id="UP000278792">
    <property type="component" value="Unassembled WGS sequence"/>
</dbReference>
<accession>A0A3N3E0X8</accession>
<dbReference type="Pfam" id="PF04134">
    <property type="entry name" value="DCC1-like"/>
    <property type="match status" value="1"/>
</dbReference>
<protein>
    <submittedName>
        <fullName evidence="1">DUF393 domain-containing protein</fullName>
    </submittedName>
</protein>
<dbReference type="GO" id="GO:0015035">
    <property type="term" value="F:protein-disulfide reductase activity"/>
    <property type="evidence" value="ECO:0007669"/>
    <property type="project" value="InterPro"/>
</dbReference>
<sequence>MTALSKYLAKRVTFVNVLDSDLMSSYPEISIAESKRVLHVLDENGTLRLGVDANVYLWELTGTKRYLSLLRLPIIRNVANIGYWLFARNRYQLSRLLTGKAKCEQCQL</sequence>
<reference evidence="1 2" key="1">
    <citation type="submission" date="2018-11" db="EMBL/GenBank/DDBJ databases">
        <title>Vibrio ponticus strain CAIM 1751 pathogenic for the snapper Lutjanus guttatus.</title>
        <authorList>
            <person name="Soto-Rodriguez S."/>
            <person name="Lozano-Olvera R."/>
            <person name="Gomez-Gil B."/>
        </authorList>
    </citation>
    <scope>NUCLEOTIDE SEQUENCE [LARGE SCALE GENOMIC DNA]</scope>
    <source>
        <strain evidence="1 2">CAIM 1751</strain>
    </source>
</reference>
<proteinExistence type="predicted"/>
<dbReference type="InterPro" id="IPR007263">
    <property type="entry name" value="DCC1-like"/>
</dbReference>
<organism evidence="1 2">
    <name type="scientific">Vibrio ponticus</name>
    <dbReference type="NCBI Taxonomy" id="265668"/>
    <lineage>
        <taxon>Bacteria</taxon>
        <taxon>Pseudomonadati</taxon>
        <taxon>Pseudomonadota</taxon>
        <taxon>Gammaproteobacteria</taxon>
        <taxon>Vibrionales</taxon>
        <taxon>Vibrionaceae</taxon>
        <taxon>Vibrio</taxon>
    </lineage>
</organism>
<dbReference type="EMBL" id="RKIK01000022">
    <property type="protein sequence ID" value="ROV60403.1"/>
    <property type="molecule type" value="Genomic_DNA"/>
</dbReference>
<name>A0A3N3E0X8_9VIBR</name>
<dbReference type="AlphaFoldDB" id="A0A3N3E0X8"/>
<dbReference type="PANTHER" id="PTHR34290">
    <property type="entry name" value="SI:CH73-390P7.2"/>
    <property type="match status" value="1"/>
</dbReference>
<gene>
    <name evidence="1" type="ORF">EGH82_09480</name>
</gene>
<dbReference type="PANTHER" id="PTHR34290:SF2">
    <property type="entry name" value="OS04G0668800 PROTEIN"/>
    <property type="match status" value="1"/>
</dbReference>
<evidence type="ECO:0000313" key="1">
    <source>
        <dbReference type="EMBL" id="ROV60403.1"/>
    </source>
</evidence>
<comment type="caution">
    <text evidence="1">The sequence shown here is derived from an EMBL/GenBank/DDBJ whole genome shotgun (WGS) entry which is preliminary data.</text>
</comment>